<proteinExistence type="predicted"/>
<sequence>MVEKVDVTIRIEKSEQNRMDEIVDALKVSGLDDVESHKRFMIVNGSVNPDGLDELRKVKGVVSVHQDSAYKTQKR</sequence>
<dbReference type="EMBL" id="FMAI01000016">
    <property type="protein sequence ID" value="SCB52035.1"/>
    <property type="molecule type" value="Genomic_DNA"/>
</dbReference>
<reference evidence="2" key="1">
    <citation type="submission" date="2016-08" db="EMBL/GenBank/DDBJ databases">
        <authorList>
            <person name="Varghese N."/>
            <person name="Submissions Spin"/>
        </authorList>
    </citation>
    <scope>NUCLEOTIDE SEQUENCE [LARGE SCALE GENOMIC DNA]</scope>
    <source>
        <strain evidence="2">ERR11</strain>
    </source>
</reference>
<name>A0A1C3XIQ9_9BRAD</name>
<gene>
    <name evidence="1" type="ORF">GA0061098_1016141</name>
</gene>
<keyword evidence="2" id="KW-1185">Reference proteome</keyword>
<evidence type="ECO:0000313" key="1">
    <source>
        <dbReference type="EMBL" id="SCB52035.1"/>
    </source>
</evidence>
<protein>
    <recommendedName>
        <fullName evidence="3">HMA domain-containing protein</fullName>
    </recommendedName>
</protein>
<evidence type="ECO:0000313" key="2">
    <source>
        <dbReference type="Proteomes" id="UP000199184"/>
    </source>
</evidence>
<dbReference type="AlphaFoldDB" id="A0A1C3XIQ9"/>
<evidence type="ECO:0008006" key="3">
    <source>
        <dbReference type="Google" id="ProtNLM"/>
    </source>
</evidence>
<organism evidence="1 2">
    <name type="scientific">Bradyrhizobium shewense</name>
    <dbReference type="NCBI Taxonomy" id="1761772"/>
    <lineage>
        <taxon>Bacteria</taxon>
        <taxon>Pseudomonadati</taxon>
        <taxon>Pseudomonadota</taxon>
        <taxon>Alphaproteobacteria</taxon>
        <taxon>Hyphomicrobiales</taxon>
        <taxon>Nitrobacteraceae</taxon>
        <taxon>Bradyrhizobium</taxon>
    </lineage>
</organism>
<accession>A0A1C3XIQ9</accession>
<dbReference type="Proteomes" id="UP000199184">
    <property type="component" value="Unassembled WGS sequence"/>
</dbReference>